<name>A0AAN8REG2_9PEZI</name>
<evidence type="ECO:0000256" key="4">
    <source>
        <dbReference type="ARBA" id="ARBA00023136"/>
    </source>
</evidence>
<dbReference type="EMBL" id="JAVHNR010000008">
    <property type="protein sequence ID" value="KAK6335172.1"/>
    <property type="molecule type" value="Genomic_DNA"/>
</dbReference>
<dbReference type="GO" id="GO:0046873">
    <property type="term" value="F:metal ion transmembrane transporter activity"/>
    <property type="evidence" value="ECO:0007669"/>
    <property type="project" value="InterPro"/>
</dbReference>
<proteinExistence type="predicted"/>
<dbReference type="InterPro" id="IPR045863">
    <property type="entry name" value="CorA_TM1_TM2"/>
</dbReference>
<dbReference type="Pfam" id="PF01544">
    <property type="entry name" value="CorA"/>
    <property type="match status" value="1"/>
</dbReference>
<comment type="subcellular location">
    <subcellularLocation>
        <location evidence="1">Membrane</location>
        <topology evidence="1">Multi-pass membrane protein</topology>
    </subcellularLocation>
</comment>
<dbReference type="InterPro" id="IPR002523">
    <property type="entry name" value="MgTranspt_CorA/ZnTranspt_ZntB"/>
</dbReference>
<dbReference type="Gene3D" id="1.20.58.340">
    <property type="entry name" value="Magnesium transport protein CorA, transmembrane region"/>
    <property type="match status" value="1"/>
</dbReference>
<dbReference type="SUPFAM" id="SSF144083">
    <property type="entry name" value="Magnesium transport protein CorA, transmembrane region"/>
    <property type="match status" value="1"/>
</dbReference>
<evidence type="ECO:0000256" key="1">
    <source>
        <dbReference type="ARBA" id="ARBA00004141"/>
    </source>
</evidence>
<evidence type="ECO:0000256" key="5">
    <source>
        <dbReference type="SAM" id="Phobius"/>
    </source>
</evidence>
<organism evidence="6 7">
    <name type="scientific">Orbilia javanica</name>
    <dbReference type="NCBI Taxonomy" id="47235"/>
    <lineage>
        <taxon>Eukaryota</taxon>
        <taxon>Fungi</taxon>
        <taxon>Dikarya</taxon>
        <taxon>Ascomycota</taxon>
        <taxon>Pezizomycotina</taxon>
        <taxon>Orbiliomycetes</taxon>
        <taxon>Orbiliales</taxon>
        <taxon>Orbiliaceae</taxon>
        <taxon>Orbilia</taxon>
    </lineage>
</organism>
<evidence type="ECO:0000256" key="3">
    <source>
        <dbReference type="ARBA" id="ARBA00022989"/>
    </source>
</evidence>
<reference evidence="6 7" key="1">
    <citation type="submission" date="2019-10" db="EMBL/GenBank/DDBJ databases">
        <authorList>
            <person name="Palmer J.M."/>
        </authorList>
    </citation>
    <scope>NUCLEOTIDE SEQUENCE [LARGE SCALE GENOMIC DNA]</scope>
    <source>
        <strain evidence="6 7">TWF718</strain>
    </source>
</reference>
<evidence type="ECO:0000313" key="7">
    <source>
        <dbReference type="Proteomes" id="UP001313282"/>
    </source>
</evidence>
<evidence type="ECO:0000313" key="6">
    <source>
        <dbReference type="EMBL" id="KAK6335172.1"/>
    </source>
</evidence>
<keyword evidence="2 5" id="KW-0812">Transmembrane</keyword>
<protein>
    <submittedName>
        <fullName evidence="6">Uncharacterized protein</fullName>
    </submittedName>
</protein>
<comment type="caution">
    <text evidence="6">The sequence shown here is derived from an EMBL/GenBank/DDBJ whole genome shotgun (WGS) entry which is preliminary data.</text>
</comment>
<evidence type="ECO:0000256" key="2">
    <source>
        <dbReference type="ARBA" id="ARBA00022692"/>
    </source>
</evidence>
<feature type="transmembrane region" description="Helical" evidence="5">
    <location>
        <begin position="423"/>
        <end position="448"/>
    </location>
</feature>
<feature type="transmembrane region" description="Helical" evidence="5">
    <location>
        <begin position="460"/>
        <end position="480"/>
    </location>
</feature>
<keyword evidence="7" id="KW-1185">Reference proteome</keyword>
<accession>A0AAN8REG2</accession>
<dbReference type="Proteomes" id="UP001313282">
    <property type="component" value="Unassembled WGS sequence"/>
</dbReference>
<dbReference type="AlphaFoldDB" id="A0AAN8REG2"/>
<sequence length="514" mass="58835">MTQKSTNLQLTQLSVTSSNPQTVQARPPPTRLARNYVAVERRDLDFSQYPNNIDSLVPKIHDVQYSQGILRNEKNFSFGTTCEIFQFAYGQGTLLQGVDDKGVQEFLFEATKRARTLPVEPETHVIFCSLVKPGTIGPNFRLQSSLSLHTTKSLLDYYHVSPQFLPFLLGEPNYGAPGSFSTYDANGYIKSIEFFCQHPRWNIHENQQPWSVYMSYDLPTKRVFYFVVTGVDCPKNALVKDRLFQSFCRGEDNNAAKRSFADPFFIHTLISHESLNDLKPVMTVLRTHLYDQLDEVDAYAKQPSDRRKLEKLTTELHMVSQDADSLLASSDMAIMVSDRMLESHQLIQQLLFAQFKYDEYHKTADALAYLRHSAQTHKRWLTSYKNRKDIAMNLVFNLVTQQDAYTNILIAQEAKRDGSSMKIIAALTTFFLPATFVATIFGMAFFDYQDGVFSVAPNTWIYAAATAPLMLVTILVWYMWDKISEGRHMKKLPFMRRGSVTNDIEALKGKMLQL</sequence>
<gene>
    <name evidence="6" type="ORF">TWF718_010609</name>
</gene>
<dbReference type="GO" id="GO:0016020">
    <property type="term" value="C:membrane"/>
    <property type="evidence" value="ECO:0007669"/>
    <property type="project" value="UniProtKB-SubCell"/>
</dbReference>
<keyword evidence="3 5" id="KW-1133">Transmembrane helix</keyword>
<keyword evidence="4 5" id="KW-0472">Membrane</keyword>